<organism evidence="12 13">
    <name type="scientific">Oedothorax gibbosus</name>
    <dbReference type="NCBI Taxonomy" id="931172"/>
    <lineage>
        <taxon>Eukaryota</taxon>
        <taxon>Metazoa</taxon>
        <taxon>Ecdysozoa</taxon>
        <taxon>Arthropoda</taxon>
        <taxon>Chelicerata</taxon>
        <taxon>Arachnida</taxon>
        <taxon>Araneae</taxon>
        <taxon>Araneomorphae</taxon>
        <taxon>Entelegynae</taxon>
        <taxon>Araneoidea</taxon>
        <taxon>Linyphiidae</taxon>
        <taxon>Erigoninae</taxon>
        <taxon>Oedothorax</taxon>
    </lineage>
</organism>
<dbReference type="InterPro" id="IPR036277">
    <property type="entry name" value="SMC_hinge_sf"/>
</dbReference>
<feature type="coiled-coil region" evidence="9">
    <location>
        <begin position="447"/>
        <end position="502"/>
    </location>
</feature>
<keyword evidence="3" id="KW-0547">Nucleotide-binding</keyword>
<evidence type="ECO:0000256" key="8">
    <source>
        <dbReference type="PIRNR" id="PIRNR005719"/>
    </source>
</evidence>
<dbReference type="Proteomes" id="UP000827092">
    <property type="component" value="Unassembled WGS sequence"/>
</dbReference>
<dbReference type="InterPro" id="IPR003395">
    <property type="entry name" value="RecF/RecN/SMC_N"/>
</dbReference>
<evidence type="ECO:0000259" key="11">
    <source>
        <dbReference type="SMART" id="SM00968"/>
    </source>
</evidence>
<dbReference type="Pfam" id="PF06470">
    <property type="entry name" value="SMC_hinge"/>
    <property type="match status" value="1"/>
</dbReference>
<proteinExistence type="inferred from homology"/>
<keyword evidence="7 8" id="KW-0539">Nucleus</keyword>
<comment type="subcellular location">
    <subcellularLocation>
        <location evidence="1 8">Nucleus</location>
    </subcellularLocation>
</comment>
<dbReference type="GO" id="GO:0007076">
    <property type="term" value="P:mitotic chromosome condensation"/>
    <property type="evidence" value="ECO:0007669"/>
    <property type="project" value="TreeGrafter"/>
</dbReference>
<dbReference type="Gene3D" id="3.40.50.300">
    <property type="entry name" value="P-loop containing nucleotide triphosphate hydrolases"/>
    <property type="match status" value="2"/>
</dbReference>
<name>A0AAV6TYB7_9ARAC</name>
<feature type="coiled-coil region" evidence="9">
    <location>
        <begin position="289"/>
        <end position="418"/>
    </location>
</feature>
<dbReference type="Gene3D" id="1.20.1060.20">
    <property type="match status" value="1"/>
</dbReference>
<dbReference type="Pfam" id="PF02463">
    <property type="entry name" value="SMC_N"/>
    <property type="match status" value="1"/>
</dbReference>
<evidence type="ECO:0000256" key="1">
    <source>
        <dbReference type="ARBA" id="ARBA00004123"/>
    </source>
</evidence>
<dbReference type="Gene3D" id="3.30.70.1620">
    <property type="match status" value="1"/>
</dbReference>
<evidence type="ECO:0000256" key="5">
    <source>
        <dbReference type="ARBA" id="ARBA00023054"/>
    </source>
</evidence>
<keyword evidence="5 9" id="KW-0175">Coiled coil</keyword>
<feature type="compositionally biased region" description="Basic and acidic residues" evidence="10">
    <location>
        <begin position="1202"/>
        <end position="1215"/>
    </location>
</feature>
<evidence type="ECO:0000256" key="4">
    <source>
        <dbReference type="ARBA" id="ARBA00022840"/>
    </source>
</evidence>
<evidence type="ECO:0000256" key="3">
    <source>
        <dbReference type="ARBA" id="ARBA00022741"/>
    </source>
</evidence>
<evidence type="ECO:0000313" key="12">
    <source>
        <dbReference type="EMBL" id="KAG8176486.1"/>
    </source>
</evidence>
<dbReference type="InterPro" id="IPR027417">
    <property type="entry name" value="P-loop_NTPase"/>
</dbReference>
<dbReference type="PIRSF" id="PIRSF005719">
    <property type="entry name" value="SMC"/>
    <property type="match status" value="1"/>
</dbReference>
<evidence type="ECO:0000313" key="13">
    <source>
        <dbReference type="Proteomes" id="UP000827092"/>
    </source>
</evidence>
<dbReference type="SMART" id="SM00968">
    <property type="entry name" value="SMC_hinge"/>
    <property type="match status" value="1"/>
</dbReference>
<feature type="coiled-coil region" evidence="9">
    <location>
        <begin position="741"/>
        <end position="806"/>
    </location>
</feature>
<dbReference type="AlphaFoldDB" id="A0AAV6TYB7"/>
<dbReference type="InterPro" id="IPR010935">
    <property type="entry name" value="SMC_hinge"/>
</dbReference>
<keyword evidence="13" id="KW-1185">Reference proteome</keyword>
<evidence type="ECO:0000256" key="7">
    <source>
        <dbReference type="ARBA" id="ARBA00023242"/>
    </source>
</evidence>
<dbReference type="PANTHER" id="PTHR18937">
    <property type="entry name" value="STRUCTURAL MAINTENANCE OF CHROMOSOMES SMC FAMILY MEMBER"/>
    <property type="match status" value="1"/>
</dbReference>
<evidence type="ECO:0000256" key="6">
    <source>
        <dbReference type="ARBA" id="ARBA00023067"/>
    </source>
</evidence>
<sequence>MTANDEQLVELGFAKEEDGSLRFDELVIPPPPMPAMCNEAPSTRLIITKLLVRNFKSYAGEQEVGPFNKNFTAVVGPNGSGKSNVIDSLMFVFGRKSKDIRAKKVTALIHKSAECPNCTSCTVTVNFAMVEDKTGIIDEESRFSVSRTVQEDGTSYYQICNRRVQYKEVARTLRAYGIDLEYNRFLILQGEIESIALMPPKATAKESNGMLEYIEDIVGSQRLIEPINYFQAKADTLKEQENEKVVSVELFEKEMKELEGPKNKAISYLRMRNKSILCENSIMQVQSAHAAIMEKVKKYDQEFNELVREDTANLQNIKNTKGKIQSHKKELEDAEKEINRLNKQYNIFQSETIELEKKKEIYQDEKDIQEEKATEVMGTLKQESNAMQEQKDGLEKELRILKTNCDDIRGEMDLLKKELKIYESGDKKERAKLADIQYDLQKNLELCEKEEGLIKEETAQIKEIETQRATFQDELVEAKEKEASLTQQMIEARQKYEEARSSQMSTRNQSKIMAGLLEGKKNGSLPAQGIYGRLGDLGAISGKYDIAISTACKSLDNIVTDTDVTAKRCLRYLKEHNLGSMTFIMLDKIEHLRTEMNKKKQFPQGAERLFDHIKINDERFRIAFYFALRDTLVTDTLKKANEIGFGTPRYRVVTLDGKVVETSGAMSGGGNSFCRGKIGQKVVENTYTREELIKMNEKVEALTRDLYSVKELCVALSEKIDQRSKKLYSLQVSLKKRTSNMNSYRQNIEINRAQVSKQEEKVSQSSIDENKVTELEEKIKAKNQIYKKAHEETSGVENKVKKLQADILKLTKGKYNKAGEKVNEITTKLAEINYAITKSAANMKQSKAKVTKLESKVEVLQVGLAESEKQLLVLKEKRDAITEKGQKAKELKDQHEEETLEFVKKQKELKKEMAVFSEKEHKLKQAEIELKNSMKKCEANEGEKQAYIRGLNAKIAKLKLEKVEDDPTEIPTLSEEVIEQLNIRNLQADLDILKVQIEDNKQDLSVITEYEKKNQKYKANYDELMILRNDRFLQEKRKLELYKKRLTEFMKAFMEIRGKVKEIYMMLTAEGGDAALDLVNDHDPFAGGIIYSVRPPKKAWKNMCHLSGGEKTLSSLALVFALHYYRTTPFYVMDEIDAALDERNVGIIGKYIMVNQKDAQFIIVSLRSTMNELPEQLLGVFKVDNCTRQLSLCNVQKWAKKKKEEPHTQVEVEHEPLEEEHESLEEEQEQPEEEQELPEGQESPEVER</sequence>
<dbReference type="EMBL" id="JAFNEN010000875">
    <property type="protein sequence ID" value="KAG8176486.1"/>
    <property type="molecule type" value="Genomic_DNA"/>
</dbReference>
<dbReference type="InterPro" id="IPR024704">
    <property type="entry name" value="SMC"/>
</dbReference>
<feature type="coiled-coil region" evidence="9">
    <location>
        <begin position="850"/>
        <end position="943"/>
    </location>
</feature>
<feature type="domain" description="SMC hinge" evidence="11">
    <location>
        <begin position="528"/>
        <end position="644"/>
    </location>
</feature>
<dbReference type="GO" id="GO:0005524">
    <property type="term" value="F:ATP binding"/>
    <property type="evidence" value="ECO:0007669"/>
    <property type="project" value="UniProtKB-KW"/>
</dbReference>
<comment type="caution">
    <text evidence="12">The sequence shown here is derived from an EMBL/GenBank/DDBJ whole genome shotgun (WGS) entry which is preliminary data.</text>
</comment>
<dbReference type="GO" id="GO:0005634">
    <property type="term" value="C:nucleus"/>
    <property type="evidence" value="ECO:0007669"/>
    <property type="project" value="UniProtKB-SubCell"/>
</dbReference>
<accession>A0AAV6TYB7</accession>
<feature type="coiled-coil region" evidence="9">
    <location>
        <begin position="983"/>
        <end position="1027"/>
    </location>
</feature>
<keyword evidence="4" id="KW-0067">ATP-binding</keyword>
<dbReference type="GO" id="GO:0000796">
    <property type="term" value="C:condensin complex"/>
    <property type="evidence" value="ECO:0007669"/>
    <property type="project" value="TreeGrafter"/>
</dbReference>
<gene>
    <name evidence="12" type="ORF">JTE90_017541</name>
</gene>
<reference evidence="12 13" key="1">
    <citation type="journal article" date="2022" name="Nat. Ecol. Evol.">
        <title>A masculinizing supergene underlies an exaggerated male reproductive morph in a spider.</title>
        <authorList>
            <person name="Hendrickx F."/>
            <person name="De Corte Z."/>
            <person name="Sonet G."/>
            <person name="Van Belleghem S.M."/>
            <person name="Kostlbacher S."/>
            <person name="Vangestel C."/>
        </authorList>
    </citation>
    <scope>NUCLEOTIDE SEQUENCE [LARGE SCALE GENOMIC DNA]</scope>
    <source>
        <strain evidence="12">W744_W776</strain>
    </source>
</reference>
<keyword evidence="6" id="KW-0226">DNA condensation</keyword>
<feature type="region of interest" description="Disordered" evidence="10">
    <location>
        <begin position="1200"/>
        <end position="1248"/>
    </location>
</feature>
<comment type="similarity">
    <text evidence="2">Belongs to the SMC family. SMC4 subfamily.</text>
</comment>
<dbReference type="SUPFAM" id="SSF75553">
    <property type="entry name" value="Smc hinge domain"/>
    <property type="match status" value="1"/>
</dbReference>
<evidence type="ECO:0000256" key="2">
    <source>
        <dbReference type="ARBA" id="ARBA00006005"/>
    </source>
</evidence>
<evidence type="ECO:0000256" key="10">
    <source>
        <dbReference type="SAM" id="MobiDB-lite"/>
    </source>
</evidence>
<evidence type="ECO:0000256" key="9">
    <source>
        <dbReference type="SAM" id="Coils"/>
    </source>
</evidence>
<protein>
    <recommendedName>
        <fullName evidence="8">Structural maintenance of chromosomes protein</fullName>
    </recommendedName>
</protein>
<dbReference type="PANTHER" id="PTHR18937:SF172">
    <property type="entry name" value="STRUCTURAL MAINTENANCE OF CHROMOSOMES PROTEIN"/>
    <property type="match status" value="1"/>
</dbReference>
<feature type="compositionally biased region" description="Acidic residues" evidence="10">
    <location>
        <begin position="1216"/>
        <end position="1248"/>
    </location>
</feature>
<dbReference type="SUPFAM" id="SSF52540">
    <property type="entry name" value="P-loop containing nucleoside triphosphate hydrolases"/>
    <property type="match status" value="1"/>
</dbReference>
<dbReference type="GO" id="GO:0016887">
    <property type="term" value="F:ATP hydrolysis activity"/>
    <property type="evidence" value="ECO:0007669"/>
    <property type="project" value="InterPro"/>
</dbReference>